<feature type="domain" description="GerMN" evidence="2">
    <location>
        <begin position="69"/>
        <end position="154"/>
    </location>
</feature>
<dbReference type="SMART" id="SM00909">
    <property type="entry name" value="Germane"/>
    <property type="match status" value="2"/>
</dbReference>
<feature type="chain" id="PRO_5039379998" evidence="1">
    <location>
        <begin position="22"/>
        <end position="316"/>
    </location>
</feature>
<dbReference type="PROSITE" id="PS51257">
    <property type="entry name" value="PROKAR_LIPOPROTEIN"/>
    <property type="match status" value="1"/>
</dbReference>
<proteinExistence type="predicted"/>
<evidence type="ECO:0000313" key="4">
    <source>
        <dbReference type="Proteomes" id="UP000823900"/>
    </source>
</evidence>
<reference evidence="3" key="1">
    <citation type="journal article" date="2021" name="PeerJ">
        <title>Extensive microbial diversity within the chicken gut microbiome revealed by metagenomics and culture.</title>
        <authorList>
            <person name="Gilroy R."/>
            <person name="Ravi A."/>
            <person name="Getino M."/>
            <person name="Pursley I."/>
            <person name="Horton D.L."/>
            <person name="Alikhan N.F."/>
            <person name="Baker D."/>
            <person name="Gharbi K."/>
            <person name="Hall N."/>
            <person name="Watson M."/>
            <person name="Adriaenssens E.M."/>
            <person name="Foster-Nyarko E."/>
            <person name="Jarju S."/>
            <person name="Secka A."/>
            <person name="Antonio M."/>
            <person name="Oren A."/>
            <person name="Chaudhuri R.R."/>
            <person name="La Ragione R."/>
            <person name="Hildebrand F."/>
            <person name="Pallen M.J."/>
        </authorList>
    </citation>
    <scope>NUCLEOTIDE SEQUENCE</scope>
    <source>
        <strain evidence="3">CHK178-16964</strain>
    </source>
</reference>
<evidence type="ECO:0000259" key="2">
    <source>
        <dbReference type="SMART" id="SM00909"/>
    </source>
</evidence>
<sequence>MKFGKYVKTLLFLLAAVCLLAAGCGQKEEGRRQEPKKPGDYDIYYLDSSAMRLVPQTYHTDTEDIDQLISELMEQFLTVPKDLDCQTALAEPGSYQEFSREDRVIYLYFDAAYTSMKAEREILCRAALARTLTQVAGVDFINIYAGGQPLLDQKGAMVGMISGADFIDSISDVNAYEKTELLLYFTDEAGEMLYPERREIIRNINTSMEQLVVEEVIAGPQDFTLYPTVPRDTKILNVSVNDNVCYLNFDSAFLGGSMEVRDYIPIYSIVNSLAELGTVNRVQFSINGSTNVMFRDTLSLDTTFERNLDCIGETGQ</sequence>
<dbReference type="Proteomes" id="UP000823900">
    <property type="component" value="Unassembled WGS sequence"/>
</dbReference>
<reference evidence="3" key="2">
    <citation type="submission" date="2021-04" db="EMBL/GenBank/DDBJ databases">
        <authorList>
            <person name="Gilroy R."/>
        </authorList>
    </citation>
    <scope>NUCLEOTIDE SEQUENCE</scope>
    <source>
        <strain evidence="3">CHK178-16964</strain>
    </source>
</reference>
<comment type="caution">
    <text evidence="3">The sequence shown here is derived from an EMBL/GenBank/DDBJ whole genome shotgun (WGS) entry which is preliminary data.</text>
</comment>
<protein>
    <submittedName>
        <fullName evidence="3">GerMN domain-containing protein</fullName>
    </submittedName>
</protein>
<evidence type="ECO:0000313" key="3">
    <source>
        <dbReference type="EMBL" id="HJA72032.1"/>
    </source>
</evidence>
<dbReference type="Pfam" id="PF10646">
    <property type="entry name" value="Germane"/>
    <property type="match status" value="2"/>
</dbReference>
<dbReference type="InterPro" id="IPR019606">
    <property type="entry name" value="GerMN"/>
</dbReference>
<dbReference type="AlphaFoldDB" id="A0A9D2HJJ3"/>
<accession>A0A9D2HJJ3</accession>
<name>A0A9D2HJJ3_9FIRM</name>
<feature type="signal peptide" evidence="1">
    <location>
        <begin position="1"/>
        <end position="21"/>
    </location>
</feature>
<feature type="domain" description="GerMN" evidence="2">
    <location>
        <begin position="209"/>
        <end position="295"/>
    </location>
</feature>
<evidence type="ECO:0000256" key="1">
    <source>
        <dbReference type="SAM" id="SignalP"/>
    </source>
</evidence>
<organism evidence="3 4">
    <name type="scientific">Candidatus Lachnoclostridium stercoravium</name>
    <dbReference type="NCBI Taxonomy" id="2838633"/>
    <lineage>
        <taxon>Bacteria</taxon>
        <taxon>Bacillati</taxon>
        <taxon>Bacillota</taxon>
        <taxon>Clostridia</taxon>
        <taxon>Lachnospirales</taxon>
        <taxon>Lachnospiraceae</taxon>
    </lineage>
</organism>
<keyword evidence="1" id="KW-0732">Signal</keyword>
<gene>
    <name evidence="3" type="ORF">IAA07_10750</name>
</gene>
<dbReference type="EMBL" id="DWZA01000095">
    <property type="protein sequence ID" value="HJA72032.1"/>
    <property type="molecule type" value="Genomic_DNA"/>
</dbReference>